<dbReference type="Proteomes" id="UP000636800">
    <property type="component" value="Chromosome 12"/>
</dbReference>
<evidence type="ECO:0000313" key="6">
    <source>
        <dbReference type="EMBL" id="KAG0458130.1"/>
    </source>
</evidence>
<evidence type="ECO:0000256" key="3">
    <source>
        <dbReference type="PIRSR" id="PIRSR000103-1"/>
    </source>
</evidence>
<feature type="active site" evidence="3">
    <location>
        <position position="195"/>
    </location>
</feature>
<gene>
    <name evidence="6" type="ORF">HPP92_023287</name>
</gene>
<keyword evidence="2" id="KW-0520">NAD</keyword>
<dbReference type="PANTHER" id="PTHR43060:SF13">
    <property type="entry name" value="3-HYDROXYISOBUTYRATE DEHYDROGENASE-LIKE 2, MITOCHONDRIAL-RELATED"/>
    <property type="match status" value="1"/>
</dbReference>
<dbReference type="Pfam" id="PF14833">
    <property type="entry name" value="NAD_binding_11"/>
    <property type="match status" value="1"/>
</dbReference>
<dbReference type="SUPFAM" id="SSF48179">
    <property type="entry name" value="6-phosphogluconate dehydrogenase C-terminal domain-like"/>
    <property type="match status" value="1"/>
</dbReference>
<dbReference type="AlphaFoldDB" id="A0A835PT26"/>
<dbReference type="PIRSF" id="PIRSF000103">
    <property type="entry name" value="HIBADH"/>
    <property type="match status" value="1"/>
</dbReference>
<comment type="caution">
    <text evidence="6">The sequence shown here is derived from an EMBL/GenBank/DDBJ whole genome shotgun (WGS) entry which is preliminary data.</text>
</comment>
<dbReference type="InterPro" id="IPR013328">
    <property type="entry name" value="6PGD_dom2"/>
</dbReference>
<dbReference type="GO" id="GO:0016491">
    <property type="term" value="F:oxidoreductase activity"/>
    <property type="evidence" value="ECO:0007669"/>
    <property type="project" value="UniProtKB-KW"/>
</dbReference>
<evidence type="ECO:0000256" key="2">
    <source>
        <dbReference type="ARBA" id="ARBA00023027"/>
    </source>
</evidence>
<evidence type="ECO:0000259" key="5">
    <source>
        <dbReference type="Pfam" id="PF14833"/>
    </source>
</evidence>
<evidence type="ECO:0000259" key="4">
    <source>
        <dbReference type="Pfam" id="PF03446"/>
    </source>
</evidence>
<protein>
    <submittedName>
        <fullName evidence="6">Uncharacterized protein</fullName>
    </submittedName>
</protein>
<keyword evidence="7" id="KW-1185">Reference proteome</keyword>
<dbReference type="Gene3D" id="1.10.1040.10">
    <property type="entry name" value="N-(1-d-carboxylethyl)-l-norvaline Dehydrogenase, domain 2"/>
    <property type="match status" value="1"/>
</dbReference>
<dbReference type="OrthoDB" id="1921927at2759"/>
<dbReference type="SUPFAM" id="SSF51735">
    <property type="entry name" value="NAD(P)-binding Rossmann-fold domains"/>
    <property type="match status" value="1"/>
</dbReference>
<keyword evidence="1" id="KW-0560">Oxidoreductase</keyword>
<dbReference type="InterPro" id="IPR029154">
    <property type="entry name" value="HIBADH-like_NADP-bd"/>
</dbReference>
<dbReference type="PANTHER" id="PTHR43060">
    <property type="entry name" value="3-HYDROXYISOBUTYRATE DEHYDROGENASE-LIKE 1, MITOCHONDRIAL-RELATED"/>
    <property type="match status" value="1"/>
</dbReference>
<name>A0A835PT26_VANPL</name>
<reference evidence="6 7" key="1">
    <citation type="journal article" date="2020" name="Nat. Food">
        <title>A phased Vanilla planifolia genome enables genetic improvement of flavour and production.</title>
        <authorList>
            <person name="Hasing T."/>
            <person name="Tang H."/>
            <person name="Brym M."/>
            <person name="Khazi F."/>
            <person name="Huang T."/>
            <person name="Chambers A.H."/>
        </authorList>
    </citation>
    <scope>NUCLEOTIDE SEQUENCE [LARGE SCALE GENOMIC DNA]</scope>
    <source>
        <tissue evidence="6">Leaf</tissue>
    </source>
</reference>
<dbReference type="InterPro" id="IPR008927">
    <property type="entry name" value="6-PGluconate_DH-like_C_sf"/>
</dbReference>
<feature type="domain" description="3-hydroxyisobutyrate dehydrogenase-like NAD-binding" evidence="5">
    <location>
        <begin position="189"/>
        <end position="306"/>
    </location>
</feature>
<dbReference type="InterPro" id="IPR006115">
    <property type="entry name" value="6PGDH_NADP-bd"/>
</dbReference>
<sequence>MQSKTLFFVMEMELRGYSRPIRPGVTRVGWIGTGVMGAAMAGRILAAGYSLTVYARTASKAADLASAGADLVSSAADAAAGADVVFTMVGHPSDVRSVVLDPVSGVLSTLQAGGVLVDHTSSHPALAREIASSARARGCWAVDAPVSGGDVGAREGKLAIFAGGEDGVIQWLAPLWEILGKATAMGKPGSGQSSKIANQITVAGSLLGLSEAMLFVRTIGLDPREFLTVVKEGAARSGTMELWGDRIIQRDFRSAGSMEYLIKDLGMALEDDCGSGERGGSPAVLPGAALCRQLSQAVMANREANIGIQGLITAIERINGK</sequence>
<dbReference type="EMBL" id="JADCNL010000012">
    <property type="protein sequence ID" value="KAG0458130.1"/>
    <property type="molecule type" value="Genomic_DNA"/>
</dbReference>
<dbReference type="GO" id="GO:0050661">
    <property type="term" value="F:NADP binding"/>
    <property type="evidence" value="ECO:0007669"/>
    <property type="project" value="InterPro"/>
</dbReference>
<dbReference type="InterPro" id="IPR036291">
    <property type="entry name" value="NAD(P)-bd_dom_sf"/>
</dbReference>
<organism evidence="6 7">
    <name type="scientific">Vanilla planifolia</name>
    <name type="common">Vanilla</name>
    <dbReference type="NCBI Taxonomy" id="51239"/>
    <lineage>
        <taxon>Eukaryota</taxon>
        <taxon>Viridiplantae</taxon>
        <taxon>Streptophyta</taxon>
        <taxon>Embryophyta</taxon>
        <taxon>Tracheophyta</taxon>
        <taxon>Spermatophyta</taxon>
        <taxon>Magnoliopsida</taxon>
        <taxon>Liliopsida</taxon>
        <taxon>Asparagales</taxon>
        <taxon>Orchidaceae</taxon>
        <taxon>Vanilloideae</taxon>
        <taxon>Vanilleae</taxon>
        <taxon>Vanilla</taxon>
    </lineage>
</organism>
<evidence type="ECO:0000313" key="7">
    <source>
        <dbReference type="Proteomes" id="UP000636800"/>
    </source>
</evidence>
<dbReference type="GO" id="GO:0051287">
    <property type="term" value="F:NAD binding"/>
    <property type="evidence" value="ECO:0007669"/>
    <property type="project" value="InterPro"/>
</dbReference>
<dbReference type="Pfam" id="PF03446">
    <property type="entry name" value="NAD_binding_2"/>
    <property type="match status" value="1"/>
</dbReference>
<feature type="domain" description="6-phosphogluconate dehydrogenase NADP-binding" evidence="4">
    <location>
        <begin position="27"/>
        <end position="185"/>
    </location>
</feature>
<dbReference type="InterPro" id="IPR015815">
    <property type="entry name" value="HIBADH-related"/>
</dbReference>
<proteinExistence type="predicted"/>
<dbReference type="Gene3D" id="3.40.50.720">
    <property type="entry name" value="NAD(P)-binding Rossmann-like Domain"/>
    <property type="match status" value="1"/>
</dbReference>
<accession>A0A835PT26</accession>
<evidence type="ECO:0000256" key="1">
    <source>
        <dbReference type="ARBA" id="ARBA00023002"/>
    </source>
</evidence>